<keyword evidence="1" id="KW-1133">Transmembrane helix</keyword>
<gene>
    <name evidence="2" type="ORF">BS50DRAFT_306232</name>
</gene>
<evidence type="ECO:0000313" key="2">
    <source>
        <dbReference type="EMBL" id="PSN70125.1"/>
    </source>
</evidence>
<accession>A0A2T2NXH8</accession>
<dbReference type="EMBL" id="KZ678132">
    <property type="protein sequence ID" value="PSN70125.1"/>
    <property type="molecule type" value="Genomic_DNA"/>
</dbReference>
<name>A0A2T2NXH8_CORCC</name>
<keyword evidence="1" id="KW-0812">Transmembrane</keyword>
<proteinExistence type="predicted"/>
<evidence type="ECO:0000313" key="3">
    <source>
        <dbReference type="Proteomes" id="UP000240883"/>
    </source>
</evidence>
<reference evidence="2 3" key="1">
    <citation type="journal article" date="2018" name="Front. Microbiol.">
        <title>Genome-Wide Analysis of Corynespora cassiicola Leaf Fall Disease Putative Effectors.</title>
        <authorList>
            <person name="Lopez D."/>
            <person name="Ribeiro S."/>
            <person name="Label P."/>
            <person name="Fumanal B."/>
            <person name="Venisse J.S."/>
            <person name="Kohler A."/>
            <person name="de Oliveira R.R."/>
            <person name="Labutti K."/>
            <person name="Lipzen A."/>
            <person name="Lail K."/>
            <person name="Bauer D."/>
            <person name="Ohm R.A."/>
            <person name="Barry K.W."/>
            <person name="Spatafora J."/>
            <person name="Grigoriev I.V."/>
            <person name="Martin F.M."/>
            <person name="Pujade-Renaud V."/>
        </authorList>
    </citation>
    <scope>NUCLEOTIDE SEQUENCE [LARGE SCALE GENOMIC DNA]</scope>
    <source>
        <strain evidence="2 3">Philippines</strain>
    </source>
</reference>
<sequence length="71" mass="7523">MHALVRCRGLALTAPPVASSYRDAVGARDRGGDATRFCARVFLIFLALFFTVCPPLPPHAAPKPSVGQCAL</sequence>
<dbReference type="AlphaFoldDB" id="A0A2T2NXH8"/>
<protein>
    <submittedName>
        <fullName evidence="2">Uncharacterized protein</fullName>
    </submittedName>
</protein>
<feature type="transmembrane region" description="Helical" evidence="1">
    <location>
        <begin position="37"/>
        <end position="57"/>
    </location>
</feature>
<dbReference type="Proteomes" id="UP000240883">
    <property type="component" value="Unassembled WGS sequence"/>
</dbReference>
<keyword evidence="3" id="KW-1185">Reference proteome</keyword>
<organism evidence="2 3">
    <name type="scientific">Corynespora cassiicola Philippines</name>
    <dbReference type="NCBI Taxonomy" id="1448308"/>
    <lineage>
        <taxon>Eukaryota</taxon>
        <taxon>Fungi</taxon>
        <taxon>Dikarya</taxon>
        <taxon>Ascomycota</taxon>
        <taxon>Pezizomycotina</taxon>
        <taxon>Dothideomycetes</taxon>
        <taxon>Pleosporomycetidae</taxon>
        <taxon>Pleosporales</taxon>
        <taxon>Corynesporascaceae</taxon>
        <taxon>Corynespora</taxon>
    </lineage>
</organism>
<keyword evidence="1" id="KW-0472">Membrane</keyword>
<evidence type="ECO:0000256" key="1">
    <source>
        <dbReference type="SAM" id="Phobius"/>
    </source>
</evidence>